<dbReference type="OrthoDB" id="389412at2759"/>
<protein>
    <recommendedName>
        <fullName evidence="4">Variable surface protein Vir35</fullName>
    </recommendedName>
</protein>
<evidence type="ECO:0000313" key="2">
    <source>
        <dbReference type="EMBL" id="KMZ89835.1"/>
    </source>
</evidence>
<dbReference type="Pfam" id="PF12420">
    <property type="entry name" value="DUF3671"/>
    <property type="match status" value="1"/>
</dbReference>
<keyword evidence="1" id="KW-0472">Membrane</keyword>
<feature type="transmembrane region" description="Helical" evidence="1">
    <location>
        <begin position="114"/>
        <end position="135"/>
    </location>
</feature>
<dbReference type="Proteomes" id="UP000053776">
    <property type="component" value="Unassembled WGS sequence"/>
</dbReference>
<name>A0A0J9T386_PLAVI</name>
<accession>A0A0J9T386</accession>
<gene>
    <name evidence="2" type="ORF">PVMG_06258</name>
</gene>
<dbReference type="EMBL" id="KQ235124">
    <property type="protein sequence ID" value="KMZ89835.1"/>
    <property type="molecule type" value="Genomic_DNA"/>
</dbReference>
<keyword evidence="1" id="KW-1133">Transmembrane helix</keyword>
<sequence length="214" mass="24888">MSSNRLLAKNAIQNELKYQQLRGTNSDNVMDKKNTNVSDNISSYSQLKKVELHDFDAYKKGYKRRYSKKKGLAKLDCYCEKKFFDNFDYIYEISEKRKNDKKTFIKNILSKYKYLIIILPLLPIPGSIMPCLFGGGKDALIPFCNSSCNKHTPGTNADHLKETFGQIKNEQLFHTMHYLSMTLFCLSIIILVVMLIYTFIKLRKYGKMRVCKGK</sequence>
<organism evidence="2 3">
    <name type="scientific">Plasmodium vivax Mauritania I</name>
    <dbReference type="NCBI Taxonomy" id="1035515"/>
    <lineage>
        <taxon>Eukaryota</taxon>
        <taxon>Sar</taxon>
        <taxon>Alveolata</taxon>
        <taxon>Apicomplexa</taxon>
        <taxon>Aconoidasida</taxon>
        <taxon>Haemosporida</taxon>
        <taxon>Plasmodiidae</taxon>
        <taxon>Plasmodium</taxon>
        <taxon>Plasmodium (Plasmodium)</taxon>
    </lineage>
</organism>
<proteinExistence type="predicted"/>
<dbReference type="AlphaFoldDB" id="A0A0J9T386"/>
<evidence type="ECO:0000313" key="3">
    <source>
        <dbReference type="Proteomes" id="UP000053776"/>
    </source>
</evidence>
<evidence type="ECO:0008006" key="4">
    <source>
        <dbReference type="Google" id="ProtNLM"/>
    </source>
</evidence>
<dbReference type="InterPro" id="IPR022139">
    <property type="entry name" value="Fam-L/Fam-M-like_plasmodium"/>
</dbReference>
<reference evidence="2 3" key="1">
    <citation type="submission" date="2011-08" db="EMBL/GenBank/DDBJ databases">
        <title>The Genome Sequence of Plasmodium vivax Mauritania I.</title>
        <authorList>
            <consortium name="The Broad Institute Genome Sequencing Platform"/>
            <consortium name="The Broad Institute Genome Sequencing Center for Infectious Disease"/>
            <person name="Neafsey D."/>
            <person name="Carlton J."/>
            <person name="Barnwell J."/>
            <person name="Collins W."/>
            <person name="Escalante A."/>
            <person name="Mullikin J."/>
            <person name="Saul A."/>
            <person name="Guigo R."/>
            <person name="Camara F."/>
            <person name="Young S.K."/>
            <person name="Zeng Q."/>
            <person name="Gargeya S."/>
            <person name="Fitzgerald M."/>
            <person name="Haas B."/>
            <person name="Abouelleil A."/>
            <person name="Alvarado L."/>
            <person name="Arachchi H.M."/>
            <person name="Berlin A."/>
            <person name="Brown A."/>
            <person name="Chapman S.B."/>
            <person name="Chen Z."/>
            <person name="Dunbar C."/>
            <person name="Freedman E."/>
            <person name="Gearin G."/>
            <person name="Gellesch M."/>
            <person name="Goldberg J."/>
            <person name="Griggs A."/>
            <person name="Gujja S."/>
            <person name="Heiman D."/>
            <person name="Howarth C."/>
            <person name="Larson L."/>
            <person name="Lui A."/>
            <person name="MacDonald P.J.P."/>
            <person name="Montmayeur A."/>
            <person name="Murphy C."/>
            <person name="Neiman D."/>
            <person name="Pearson M."/>
            <person name="Priest M."/>
            <person name="Roberts A."/>
            <person name="Saif S."/>
            <person name="Shea T."/>
            <person name="Shenoy N."/>
            <person name="Sisk P."/>
            <person name="Stolte C."/>
            <person name="Sykes S."/>
            <person name="Wortman J."/>
            <person name="Nusbaum C."/>
            <person name="Birren B."/>
        </authorList>
    </citation>
    <scope>NUCLEOTIDE SEQUENCE [LARGE SCALE GENOMIC DNA]</scope>
    <source>
        <strain evidence="2 3">Mauritania I</strain>
    </source>
</reference>
<feature type="transmembrane region" description="Helical" evidence="1">
    <location>
        <begin position="178"/>
        <end position="200"/>
    </location>
</feature>
<keyword evidence="1" id="KW-0812">Transmembrane</keyword>
<evidence type="ECO:0000256" key="1">
    <source>
        <dbReference type="SAM" id="Phobius"/>
    </source>
</evidence>